<dbReference type="Gene3D" id="3.40.50.2000">
    <property type="entry name" value="Glycogen Phosphorylase B"/>
    <property type="match status" value="1"/>
</dbReference>
<evidence type="ECO:0000313" key="1">
    <source>
        <dbReference type="EMBL" id="CAJ1949391.1"/>
    </source>
</evidence>
<dbReference type="SUPFAM" id="SSF53756">
    <property type="entry name" value="UDP-Glycosyltransferase/glycogen phosphorylase"/>
    <property type="match status" value="1"/>
</dbReference>
<name>A0AA86SLB5_9FABA</name>
<protein>
    <submittedName>
        <fullName evidence="1">Uncharacterized protein</fullName>
    </submittedName>
</protein>
<dbReference type="InterPro" id="IPR050426">
    <property type="entry name" value="Glycosyltransferase_28"/>
</dbReference>
<dbReference type="PANTHER" id="PTHR48050">
    <property type="entry name" value="STEROL 3-BETA-GLUCOSYLTRANSFERASE"/>
    <property type="match status" value="1"/>
</dbReference>
<proteinExistence type="predicted"/>
<evidence type="ECO:0000313" key="2">
    <source>
        <dbReference type="Proteomes" id="UP001189624"/>
    </source>
</evidence>
<dbReference type="AlphaFoldDB" id="A0AA86SLB5"/>
<dbReference type="Proteomes" id="UP001189624">
    <property type="component" value="Chromosome 4"/>
</dbReference>
<dbReference type="Gramene" id="rna-AYBTSS11_LOCUS13700">
    <property type="protein sequence ID" value="CAJ1949391.1"/>
    <property type="gene ID" value="gene-AYBTSS11_LOCUS13700"/>
</dbReference>
<accession>A0AA86SLB5</accession>
<dbReference type="EMBL" id="OY731401">
    <property type="protein sequence ID" value="CAJ1949391.1"/>
    <property type="molecule type" value="Genomic_DNA"/>
</dbReference>
<gene>
    <name evidence="1" type="ORF">AYBTSS11_LOCUS13700</name>
</gene>
<reference evidence="1" key="1">
    <citation type="submission" date="2023-10" db="EMBL/GenBank/DDBJ databases">
        <authorList>
            <person name="Domelevo Entfellner J.-B."/>
        </authorList>
    </citation>
    <scope>NUCLEOTIDE SEQUENCE</scope>
</reference>
<organism evidence="1 2">
    <name type="scientific">Sphenostylis stenocarpa</name>
    <dbReference type="NCBI Taxonomy" id="92480"/>
    <lineage>
        <taxon>Eukaryota</taxon>
        <taxon>Viridiplantae</taxon>
        <taxon>Streptophyta</taxon>
        <taxon>Embryophyta</taxon>
        <taxon>Tracheophyta</taxon>
        <taxon>Spermatophyta</taxon>
        <taxon>Magnoliopsida</taxon>
        <taxon>eudicotyledons</taxon>
        <taxon>Gunneridae</taxon>
        <taxon>Pentapetalae</taxon>
        <taxon>rosids</taxon>
        <taxon>fabids</taxon>
        <taxon>Fabales</taxon>
        <taxon>Fabaceae</taxon>
        <taxon>Papilionoideae</taxon>
        <taxon>50 kb inversion clade</taxon>
        <taxon>NPAAA clade</taxon>
        <taxon>indigoferoid/millettioid clade</taxon>
        <taxon>Phaseoleae</taxon>
        <taxon>Sphenostylis</taxon>
    </lineage>
</organism>
<dbReference type="PANTHER" id="PTHR48050:SF13">
    <property type="entry name" value="STEROL 3-BETA-GLUCOSYLTRANSFERASE UGT80A2"/>
    <property type="match status" value="1"/>
</dbReference>
<keyword evidence="2" id="KW-1185">Reference proteome</keyword>
<sequence>MTEIIVDALETTGQRGIINKGWGGLGSLTEPKDSIYLLDNCPHDWLFLHCKAVSVEGPRMLVVSQEDGICLSSWERGNLGQIPYGTVKKIELFNGLDPMGLISRAESYYEVQNITV</sequence>